<dbReference type="AlphaFoldDB" id="A0A1I6FWY1"/>
<dbReference type="EMBL" id="FOYO01000001">
    <property type="protein sequence ID" value="SFR34434.1"/>
    <property type="molecule type" value="Genomic_DNA"/>
</dbReference>
<keyword evidence="2" id="KW-1185">Reference proteome</keyword>
<gene>
    <name evidence="1" type="ORF">SAMN04488002_0480</name>
</gene>
<protein>
    <submittedName>
        <fullName evidence="1">Uncharacterized protein</fullName>
    </submittedName>
</protein>
<evidence type="ECO:0000313" key="1">
    <source>
        <dbReference type="EMBL" id="SFR34434.1"/>
    </source>
</evidence>
<reference evidence="2" key="1">
    <citation type="submission" date="2016-10" db="EMBL/GenBank/DDBJ databases">
        <authorList>
            <person name="Varghese N."/>
            <person name="Submissions S."/>
        </authorList>
    </citation>
    <scope>NUCLEOTIDE SEQUENCE [LARGE SCALE GENOMIC DNA]</scope>
    <source>
        <strain evidence="2">DSM 26921</strain>
    </source>
</reference>
<dbReference type="STRING" id="670154.SAMN04488002_0480"/>
<organism evidence="1 2">
    <name type="scientific">Litoreibacter janthinus</name>
    <dbReference type="NCBI Taxonomy" id="670154"/>
    <lineage>
        <taxon>Bacteria</taxon>
        <taxon>Pseudomonadati</taxon>
        <taxon>Pseudomonadota</taxon>
        <taxon>Alphaproteobacteria</taxon>
        <taxon>Rhodobacterales</taxon>
        <taxon>Roseobacteraceae</taxon>
        <taxon>Litoreibacter</taxon>
    </lineage>
</organism>
<name>A0A1I6FWY1_9RHOB</name>
<dbReference type="Proteomes" id="UP000199658">
    <property type="component" value="Unassembled WGS sequence"/>
</dbReference>
<proteinExistence type="predicted"/>
<sequence>MRPFLIICTLAATWFVLALGSMLTGTISTAAVPKGTHVPANIAIIGSAPGLLIVRSDDPDYVRELYRAGATIVLPARKKTCLALQS</sequence>
<accession>A0A1I6FWY1</accession>
<evidence type="ECO:0000313" key="2">
    <source>
        <dbReference type="Proteomes" id="UP000199658"/>
    </source>
</evidence>